<sequence length="306" mass="32077">MDARTRRIRDAMSAGFPAVGDTVFDAAEARAVLAAAPVPDRPQVPVGEVADLDADGVPVRVYRPLDGGSGGAAPPVVVFFHGGGFVLCGLDSHDGLARELCAGTGAVVVSVDYRLAPEHRHPAAEDDAYTALLWAHGRAAALGGDPERIAVAGDSAGGNLAVRAAWRARDEGGPAVRHQLLVYPVTDAAMDAPSYTEHAEDGFLTAKAMAWYWEQYLGGAPGHAASPLRASDLARLPSACVITAEYDPLRDEGEAYAARLEAAGVPVETHRFDGAFHGFITLTHVLPAAREAVAVACTALRRDLFR</sequence>
<comment type="similarity">
    <text evidence="1">Belongs to the 'GDXG' lipolytic enzyme family.</text>
</comment>
<evidence type="ECO:0000313" key="6">
    <source>
        <dbReference type="Proteomes" id="UP001500665"/>
    </source>
</evidence>
<dbReference type="InterPro" id="IPR029058">
    <property type="entry name" value="AB_hydrolase_fold"/>
</dbReference>
<keyword evidence="2 5" id="KW-0378">Hydrolase</keyword>
<evidence type="ECO:0000256" key="2">
    <source>
        <dbReference type="ARBA" id="ARBA00022801"/>
    </source>
</evidence>
<dbReference type="Pfam" id="PF07859">
    <property type="entry name" value="Abhydrolase_3"/>
    <property type="match status" value="1"/>
</dbReference>
<evidence type="ECO:0000256" key="3">
    <source>
        <dbReference type="PROSITE-ProRule" id="PRU10038"/>
    </source>
</evidence>
<dbReference type="InterPro" id="IPR033140">
    <property type="entry name" value="Lipase_GDXG_put_SER_AS"/>
</dbReference>
<dbReference type="PANTHER" id="PTHR48081">
    <property type="entry name" value="AB HYDROLASE SUPERFAMILY PROTEIN C4A8.06C"/>
    <property type="match status" value="1"/>
</dbReference>
<evidence type="ECO:0000256" key="1">
    <source>
        <dbReference type="ARBA" id="ARBA00010515"/>
    </source>
</evidence>
<dbReference type="Gene3D" id="3.40.50.1820">
    <property type="entry name" value="alpha/beta hydrolase"/>
    <property type="match status" value="1"/>
</dbReference>
<dbReference type="SUPFAM" id="SSF53474">
    <property type="entry name" value="alpha/beta-Hydrolases"/>
    <property type="match status" value="1"/>
</dbReference>
<dbReference type="Proteomes" id="UP001500665">
    <property type="component" value="Unassembled WGS sequence"/>
</dbReference>
<evidence type="ECO:0000259" key="4">
    <source>
        <dbReference type="Pfam" id="PF07859"/>
    </source>
</evidence>
<dbReference type="EMBL" id="BAAAHH010000009">
    <property type="protein sequence ID" value="GAA0950121.1"/>
    <property type="molecule type" value="Genomic_DNA"/>
</dbReference>
<gene>
    <name evidence="5" type="ORF">GCM10009550_28340</name>
</gene>
<keyword evidence="6" id="KW-1185">Reference proteome</keyword>
<feature type="active site" evidence="3">
    <location>
        <position position="155"/>
    </location>
</feature>
<feature type="domain" description="Alpha/beta hydrolase fold-3" evidence="4">
    <location>
        <begin position="77"/>
        <end position="280"/>
    </location>
</feature>
<evidence type="ECO:0000313" key="5">
    <source>
        <dbReference type="EMBL" id="GAA0950121.1"/>
    </source>
</evidence>
<protein>
    <submittedName>
        <fullName evidence="5">Alpha/beta hydrolase</fullName>
    </submittedName>
</protein>
<dbReference type="PROSITE" id="PS01174">
    <property type="entry name" value="LIPASE_GDXG_SER"/>
    <property type="match status" value="1"/>
</dbReference>
<dbReference type="InterPro" id="IPR050300">
    <property type="entry name" value="GDXG_lipolytic_enzyme"/>
</dbReference>
<dbReference type="GO" id="GO:0016787">
    <property type="term" value="F:hydrolase activity"/>
    <property type="evidence" value="ECO:0007669"/>
    <property type="project" value="UniProtKB-KW"/>
</dbReference>
<dbReference type="PANTHER" id="PTHR48081:SF8">
    <property type="entry name" value="ALPHA_BETA HYDROLASE FOLD-3 DOMAIN-CONTAINING PROTEIN-RELATED"/>
    <property type="match status" value="1"/>
</dbReference>
<name>A0ABP4BJJ4_9ACTN</name>
<organism evidence="5 6">
    <name type="scientific">Actinocorallia libanotica</name>
    <dbReference type="NCBI Taxonomy" id="46162"/>
    <lineage>
        <taxon>Bacteria</taxon>
        <taxon>Bacillati</taxon>
        <taxon>Actinomycetota</taxon>
        <taxon>Actinomycetes</taxon>
        <taxon>Streptosporangiales</taxon>
        <taxon>Thermomonosporaceae</taxon>
        <taxon>Actinocorallia</taxon>
    </lineage>
</organism>
<proteinExistence type="inferred from homology"/>
<accession>A0ABP4BJJ4</accession>
<dbReference type="RefSeq" id="WP_344240736.1">
    <property type="nucleotide sequence ID" value="NZ_BAAAHH010000009.1"/>
</dbReference>
<reference evidence="6" key="1">
    <citation type="journal article" date="2019" name="Int. J. Syst. Evol. Microbiol.">
        <title>The Global Catalogue of Microorganisms (GCM) 10K type strain sequencing project: providing services to taxonomists for standard genome sequencing and annotation.</title>
        <authorList>
            <consortium name="The Broad Institute Genomics Platform"/>
            <consortium name="The Broad Institute Genome Sequencing Center for Infectious Disease"/>
            <person name="Wu L."/>
            <person name="Ma J."/>
        </authorList>
    </citation>
    <scope>NUCLEOTIDE SEQUENCE [LARGE SCALE GENOMIC DNA]</scope>
    <source>
        <strain evidence="6">JCM 10696</strain>
    </source>
</reference>
<comment type="caution">
    <text evidence="5">The sequence shown here is derived from an EMBL/GenBank/DDBJ whole genome shotgun (WGS) entry which is preliminary data.</text>
</comment>
<dbReference type="InterPro" id="IPR013094">
    <property type="entry name" value="AB_hydrolase_3"/>
</dbReference>